<dbReference type="Proteomes" id="UP001057375">
    <property type="component" value="Unassembled WGS sequence"/>
</dbReference>
<reference evidence="2" key="1">
    <citation type="submission" date="2022-03" db="EMBL/GenBank/DDBJ databases">
        <title>Draft genome sequence of Aduncisulcus paluster, a free-living microaerophilic Fornicata.</title>
        <authorList>
            <person name="Yuyama I."/>
            <person name="Kume K."/>
            <person name="Tamura T."/>
            <person name="Inagaki Y."/>
            <person name="Hashimoto T."/>
        </authorList>
    </citation>
    <scope>NUCLEOTIDE SEQUENCE</scope>
    <source>
        <strain evidence="2">NY0171</strain>
    </source>
</reference>
<accession>A0ABQ5KIX9</accession>
<organism evidence="2 3">
    <name type="scientific">Aduncisulcus paluster</name>
    <dbReference type="NCBI Taxonomy" id="2918883"/>
    <lineage>
        <taxon>Eukaryota</taxon>
        <taxon>Metamonada</taxon>
        <taxon>Carpediemonas-like organisms</taxon>
        <taxon>Aduncisulcus</taxon>
    </lineage>
</organism>
<protein>
    <submittedName>
        <fullName evidence="2">Uncharacterized protein</fullName>
    </submittedName>
</protein>
<sequence>IADSLIFLRKLVSLVSKNTPQLTKSRLFKSLQTIEGGKYIPVYSCLNEVFVGLTVLDLDKRMSVKEAPSAGLISTEVGDDSGKSISKDEEDKKPKEEDKKSKEEEIPFICRNFVFNSLETLTEGIYSQVSDGYSLGMSILTLFQGGYPFVKESILRGIADSLIFLRKLVSLVSKNTPQLTKSRLFKSLQTIEGGKYIPVYSCLNEVFVGLTVLDLDKRMSVKEARQKVQSIKCYLPKIGEGCVFSSTDDVIKSLGKTHNKAI</sequence>
<proteinExistence type="predicted"/>
<evidence type="ECO:0000313" key="3">
    <source>
        <dbReference type="Proteomes" id="UP001057375"/>
    </source>
</evidence>
<feature type="non-terminal residue" evidence="2">
    <location>
        <position position="1"/>
    </location>
</feature>
<dbReference type="InterPro" id="IPR011009">
    <property type="entry name" value="Kinase-like_dom_sf"/>
</dbReference>
<evidence type="ECO:0000256" key="1">
    <source>
        <dbReference type="SAM" id="MobiDB-lite"/>
    </source>
</evidence>
<feature type="compositionally biased region" description="Basic and acidic residues" evidence="1">
    <location>
        <begin position="80"/>
        <end position="101"/>
    </location>
</feature>
<dbReference type="SUPFAM" id="SSF56112">
    <property type="entry name" value="Protein kinase-like (PK-like)"/>
    <property type="match status" value="1"/>
</dbReference>
<comment type="caution">
    <text evidence="2">The sequence shown here is derived from an EMBL/GenBank/DDBJ whole genome shotgun (WGS) entry which is preliminary data.</text>
</comment>
<dbReference type="EMBL" id="BQXS01009645">
    <property type="protein sequence ID" value="GKT31423.1"/>
    <property type="molecule type" value="Genomic_DNA"/>
</dbReference>
<feature type="region of interest" description="Disordered" evidence="1">
    <location>
        <begin position="73"/>
        <end position="101"/>
    </location>
</feature>
<name>A0ABQ5KIX9_9EUKA</name>
<keyword evidence="3" id="KW-1185">Reference proteome</keyword>
<evidence type="ECO:0000313" key="2">
    <source>
        <dbReference type="EMBL" id="GKT31423.1"/>
    </source>
</evidence>
<gene>
    <name evidence="2" type="ORF">ADUPG1_005877</name>
</gene>